<comment type="subcellular location">
    <subcellularLocation>
        <location evidence="5">Cytoplasm</location>
    </subcellularLocation>
</comment>
<evidence type="ECO:0000256" key="2">
    <source>
        <dbReference type="ARBA" id="ARBA00022605"/>
    </source>
</evidence>
<dbReference type="PROSITE" id="PS00600">
    <property type="entry name" value="AA_TRANSFER_CLASS_3"/>
    <property type="match status" value="1"/>
</dbReference>
<dbReference type="InterPro" id="IPR015424">
    <property type="entry name" value="PyrdxlP-dep_Trfase"/>
</dbReference>
<keyword evidence="3 5" id="KW-0808">Transferase</keyword>
<dbReference type="Proteomes" id="UP001501442">
    <property type="component" value="Unassembled WGS sequence"/>
</dbReference>
<comment type="pathway">
    <text evidence="5">Amino-acid biosynthesis; L-arginine biosynthesis; N(2)-acetyl-L-ornithine from L-glutamate: step 4/4.</text>
</comment>
<gene>
    <name evidence="5" type="primary">argD</name>
    <name evidence="6" type="ORF">GCM10023196_081960</name>
</gene>
<comment type="caution">
    <text evidence="6">The sequence shown here is derived from an EMBL/GenBank/DDBJ whole genome shotgun (WGS) entry which is preliminary data.</text>
</comment>
<keyword evidence="5" id="KW-0963">Cytoplasm</keyword>
<feature type="binding site" evidence="5">
    <location>
        <position position="276"/>
    </location>
    <ligand>
        <name>pyridoxal 5'-phosphate</name>
        <dbReference type="ChEBI" id="CHEBI:597326"/>
    </ligand>
</feature>
<keyword evidence="5" id="KW-0055">Arginine biosynthesis</keyword>
<dbReference type="CDD" id="cd00610">
    <property type="entry name" value="OAT_like"/>
    <property type="match status" value="1"/>
</dbReference>
<feature type="modified residue" description="N6-(pyridoxal phosphate)lysine" evidence="5">
    <location>
        <position position="247"/>
    </location>
</feature>
<feature type="binding site" evidence="5">
    <location>
        <position position="275"/>
    </location>
    <ligand>
        <name>N(2)-acetyl-L-ornithine</name>
        <dbReference type="ChEBI" id="CHEBI:57805"/>
    </ligand>
</feature>
<dbReference type="PIRSF" id="PIRSF000521">
    <property type="entry name" value="Transaminase_4ab_Lys_Orn"/>
    <property type="match status" value="1"/>
</dbReference>
<sequence length="391" mass="40300">MNDLRKRFEAALMPNYGVPPLALARGEGCRVWDTDGNAYLDLIGGIAVSVLGHGHPALVQAVSAQVATLAHTSNLFLHEPEVLLAERLLGLLGGDGRVFFTNSGTEANEAAYKLVRRHTGPDRTYVVAADSSFHGRTMGALALTGKASIREPFGPFAADVRFVTYGSVDELRAAVTGDCAAVFLEPTQGEAGVIPAPEGYLAAARAICDETGAALVLDEIQSGVGRTGTWFQHQHEGVRPDVITLAKGLGGGLPIGACVGFGPYATAFGKGDHGSTFGGNPVACAAALAVLDTIEREGLLEHVTKVGDQLAAAVEAIDHPLLAGVRGRGLWRAIVLAEPESAAVEAAARDAGFLVNAVAPQAVRLAPPLIIAPDEVASFVTALPGILGAAS</sequence>
<comment type="miscellaneous">
    <text evidence="5">May also have succinyldiaminopimelate aminotransferase activity, thus carrying out the corresponding step in lysine biosynthesis.</text>
</comment>
<keyword evidence="1 5" id="KW-0032">Aminotransferase</keyword>
<dbReference type="SUPFAM" id="SSF53383">
    <property type="entry name" value="PLP-dependent transferases"/>
    <property type="match status" value="1"/>
</dbReference>
<evidence type="ECO:0000313" key="6">
    <source>
        <dbReference type="EMBL" id="GAA4635639.1"/>
    </source>
</evidence>
<comment type="similarity">
    <text evidence="5">Belongs to the class-III pyridoxal-phosphate-dependent aminotransferase family. ArgD subfamily.</text>
</comment>
<dbReference type="InterPro" id="IPR005814">
    <property type="entry name" value="Aminotrans_3"/>
</dbReference>
<comment type="catalytic activity">
    <reaction evidence="5">
        <text>N(2)-acetyl-L-ornithine + 2-oxoglutarate = N-acetyl-L-glutamate 5-semialdehyde + L-glutamate</text>
        <dbReference type="Rhea" id="RHEA:18049"/>
        <dbReference type="ChEBI" id="CHEBI:16810"/>
        <dbReference type="ChEBI" id="CHEBI:29123"/>
        <dbReference type="ChEBI" id="CHEBI:29985"/>
        <dbReference type="ChEBI" id="CHEBI:57805"/>
        <dbReference type="EC" id="2.6.1.11"/>
    </reaction>
</comment>
<keyword evidence="2 5" id="KW-0028">Amino-acid biosynthesis</keyword>
<protein>
    <recommendedName>
        <fullName evidence="5">Acetylornithine aminotransferase</fullName>
        <shortName evidence="5">ACOAT</shortName>
        <ecNumber evidence="5">2.6.1.11</ecNumber>
    </recommendedName>
</protein>
<dbReference type="EMBL" id="BAABHK010000015">
    <property type="protein sequence ID" value="GAA4635639.1"/>
    <property type="molecule type" value="Genomic_DNA"/>
</dbReference>
<accession>A0ABP8UPN0</accession>
<keyword evidence="4 5" id="KW-0663">Pyridoxal phosphate</keyword>
<comment type="subunit">
    <text evidence="5">Homodimer.</text>
</comment>
<dbReference type="InterPro" id="IPR050103">
    <property type="entry name" value="Class-III_PLP-dep_AT"/>
</dbReference>
<dbReference type="RefSeq" id="WP_345438579.1">
    <property type="nucleotide sequence ID" value="NZ_BAABHK010000015.1"/>
</dbReference>
<dbReference type="EC" id="2.6.1.11" evidence="5"/>
<dbReference type="Gene3D" id="3.90.1150.10">
    <property type="entry name" value="Aspartate Aminotransferase, domain 1"/>
    <property type="match status" value="1"/>
</dbReference>
<feature type="binding site" evidence="5">
    <location>
        <begin position="104"/>
        <end position="105"/>
    </location>
    <ligand>
        <name>pyridoxal 5'-phosphate</name>
        <dbReference type="ChEBI" id="CHEBI:597326"/>
    </ligand>
</feature>
<dbReference type="InterPro" id="IPR015422">
    <property type="entry name" value="PyrdxlP-dep_Trfase_small"/>
</dbReference>
<feature type="binding site" evidence="5">
    <location>
        <position position="136"/>
    </location>
    <ligand>
        <name>N(2)-acetyl-L-ornithine</name>
        <dbReference type="ChEBI" id="CHEBI:57805"/>
    </ligand>
</feature>
<evidence type="ECO:0000256" key="1">
    <source>
        <dbReference type="ARBA" id="ARBA00022576"/>
    </source>
</evidence>
<reference evidence="7" key="1">
    <citation type="journal article" date="2019" name="Int. J. Syst. Evol. Microbiol.">
        <title>The Global Catalogue of Microorganisms (GCM) 10K type strain sequencing project: providing services to taxonomists for standard genome sequencing and annotation.</title>
        <authorList>
            <consortium name="The Broad Institute Genomics Platform"/>
            <consortium name="The Broad Institute Genome Sequencing Center for Infectious Disease"/>
            <person name="Wu L."/>
            <person name="Ma J."/>
        </authorList>
    </citation>
    <scope>NUCLEOTIDE SEQUENCE [LARGE SCALE GENOMIC DNA]</scope>
    <source>
        <strain evidence="7">JCM 17939</strain>
    </source>
</reference>
<name>A0ABP8UPN0_9ACTN</name>
<dbReference type="InterPro" id="IPR049704">
    <property type="entry name" value="Aminotrans_3_PPA_site"/>
</dbReference>
<keyword evidence="7" id="KW-1185">Reference proteome</keyword>
<comment type="cofactor">
    <cofactor evidence="5">
        <name>pyridoxal 5'-phosphate</name>
        <dbReference type="ChEBI" id="CHEBI:597326"/>
    </cofactor>
    <text evidence="5">Binds 1 pyridoxal phosphate per subunit.</text>
</comment>
<dbReference type="InterPro" id="IPR004636">
    <property type="entry name" value="AcOrn/SuccOrn_fam"/>
</dbReference>
<dbReference type="Pfam" id="PF00202">
    <property type="entry name" value="Aminotran_3"/>
    <property type="match status" value="1"/>
</dbReference>
<organism evidence="6 7">
    <name type="scientific">Actinoallomurus vinaceus</name>
    <dbReference type="NCBI Taxonomy" id="1080074"/>
    <lineage>
        <taxon>Bacteria</taxon>
        <taxon>Bacillati</taxon>
        <taxon>Actinomycetota</taxon>
        <taxon>Actinomycetes</taxon>
        <taxon>Streptosporangiales</taxon>
        <taxon>Thermomonosporaceae</taxon>
        <taxon>Actinoallomurus</taxon>
    </lineage>
</organism>
<dbReference type="InterPro" id="IPR015421">
    <property type="entry name" value="PyrdxlP-dep_Trfase_major"/>
</dbReference>
<evidence type="ECO:0000256" key="5">
    <source>
        <dbReference type="HAMAP-Rule" id="MF_01107"/>
    </source>
</evidence>
<dbReference type="NCBIfam" id="TIGR00707">
    <property type="entry name" value="argD"/>
    <property type="match status" value="1"/>
</dbReference>
<dbReference type="Gene3D" id="3.40.640.10">
    <property type="entry name" value="Type I PLP-dependent aspartate aminotransferase-like (Major domain)"/>
    <property type="match status" value="1"/>
</dbReference>
<evidence type="ECO:0000313" key="7">
    <source>
        <dbReference type="Proteomes" id="UP001501442"/>
    </source>
</evidence>
<feature type="binding site" evidence="5">
    <location>
        <position position="133"/>
    </location>
    <ligand>
        <name>pyridoxal 5'-phosphate</name>
        <dbReference type="ChEBI" id="CHEBI:597326"/>
    </ligand>
</feature>
<feature type="binding site" evidence="5">
    <location>
        <begin position="218"/>
        <end position="221"/>
    </location>
    <ligand>
        <name>pyridoxal 5'-phosphate</name>
        <dbReference type="ChEBI" id="CHEBI:597326"/>
    </ligand>
</feature>
<dbReference type="PANTHER" id="PTHR11986">
    <property type="entry name" value="AMINOTRANSFERASE CLASS III"/>
    <property type="match status" value="1"/>
</dbReference>
<dbReference type="NCBIfam" id="NF002874">
    <property type="entry name" value="PRK03244.1"/>
    <property type="match status" value="1"/>
</dbReference>
<proteinExistence type="inferred from homology"/>
<dbReference type="PANTHER" id="PTHR11986:SF79">
    <property type="entry name" value="ACETYLORNITHINE AMINOTRANSFERASE, MITOCHONDRIAL"/>
    <property type="match status" value="1"/>
</dbReference>
<dbReference type="HAMAP" id="MF_01107">
    <property type="entry name" value="ArgD_aminotrans_3"/>
    <property type="match status" value="1"/>
</dbReference>
<evidence type="ECO:0000256" key="4">
    <source>
        <dbReference type="ARBA" id="ARBA00022898"/>
    </source>
</evidence>
<evidence type="ECO:0000256" key="3">
    <source>
        <dbReference type="ARBA" id="ARBA00022679"/>
    </source>
</evidence>